<dbReference type="GO" id="GO:0003677">
    <property type="term" value="F:DNA binding"/>
    <property type="evidence" value="ECO:0007669"/>
    <property type="project" value="UniProtKB-KW"/>
</dbReference>
<sequence length="135" mass="14810">MATSKVCGDTDRQIGARLRAARVARGMSQEKLAEAISLTFQQIQKYEKGTNRVSVSMLLRIAAVLEISAADLVPELKEGAGGAPVPVITNMQALEVARMVQNLRVPHHRRTIVEMVRTFTELRCEPVQGEEARAA</sequence>
<keyword evidence="1" id="KW-0238">DNA-binding</keyword>
<dbReference type="RefSeq" id="WP_281810104.1">
    <property type="nucleotide sequence ID" value="NZ_BSDO01000022.1"/>
</dbReference>
<dbReference type="EMBL" id="JAVDPY010000001">
    <property type="protein sequence ID" value="MDR6331948.1"/>
    <property type="molecule type" value="Genomic_DNA"/>
</dbReference>
<dbReference type="GO" id="GO:0003700">
    <property type="term" value="F:DNA-binding transcription factor activity"/>
    <property type="evidence" value="ECO:0007669"/>
    <property type="project" value="TreeGrafter"/>
</dbReference>
<dbReference type="Pfam" id="PF01381">
    <property type="entry name" value="HTH_3"/>
    <property type="match status" value="1"/>
</dbReference>
<evidence type="ECO:0000313" key="6">
    <source>
        <dbReference type="Proteomes" id="UP001245370"/>
    </source>
</evidence>
<dbReference type="CDD" id="cd00093">
    <property type="entry name" value="HTH_XRE"/>
    <property type="match status" value="1"/>
</dbReference>
<dbReference type="InterPro" id="IPR010982">
    <property type="entry name" value="Lambda_DNA-bd_dom_sf"/>
</dbReference>
<evidence type="ECO:0000259" key="2">
    <source>
        <dbReference type="PROSITE" id="PS50943"/>
    </source>
</evidence>
<keyword evidence="6" id="KW-1185">Reference proteome</keyword>
<protein>
    <submittedName>
        <fullName evidence="3 4">Transcriptional regulator</fullName>
    </submittedName>
</protein>
<dbReference type="SUPFAM" id="SSF47413">
    <property type="entry name" value="lambda repressor-like DNA-binding domains"/>
    <property type="match status" value="1"/>
</dbReference>
<feature type="domain" description="HTH cro/C1-type" evidence="2">
    <location>
        <begin position="18"/>
        <end position="72"/>
    </location>
</feature>
<dbReference type="PANTHER" id="PTHR46797">
    <property type="entry name" value="HTH-TYPE TRANSCRIPTIONAL REGULATOR"/>
    <property type="match status" value="1"/>
</dbReference>
<name>A0A9W6CNG5_XANFL</name>
<comment type="caution">
    <text evidence="3">The sequence shown here is derived from an EMBL/GenBank/DDBJ whole genome shotgun (WGS) entry which is preliminary data.</text>
</comment>
<evidence type="ECO:0000256" key="1">
    <source>
        <dbReference type="ARBA" id="ARBA00023125"/>
    </source>
</evidence>
<dbReference type="PROSITE" id="PS50943">
    <property type="entry name" value="HTH_CROC1"/>
    <property type="match status" value="1"/>
</dbReference>
<dbReference type="EMBL" id="BSDO01000022">
    <property type="protein sequence ID" value="GLI25618.1"/>
    <property type="molecule type" value="Genomic_DNA"/>
</dbReference>
<evidence type="ECO:0000313" key="3">
    <source>
        <dbReference type="EMBL" id="GLI25618.1"/>
    </source>
</evidence>
<dbReference type="InterPro" id="IPR050807">
    <property type="entry name" value="TransReg_Diox_bact_type"/>
</dbReference>
<reference evidence="3" key="1">
    <citation type="submission" date="2022-12" db="EMBL/GenBank/DDBJ databases">
        <title>Reference genome sequencing for broad-spectrum identification of bacterial and archaeal isolates by mass spectrometry.</title>
        <authorList>
            <person name="Sekiguchi Y."/>
            <person name="Tourlousse D.M."/>
        </authorList>
    </citation>
    <scope>NUCLEOTIDE SEQUENCE</scope>
    <source>
        <strain evidence="3">301</strain>
    </source>
</reference>
<dbReference type="GO" id="GO:0005829">
    <property type="term" value="C:cytosol"/>
    <property type="evidence" value="ECO:0007669"/>
    <property type="project" value="TreeGrafter"/>
</dbReference>
<dbReference type="InterPro" id="IPR001387">
    <property type="entry name" value="Cro/C1-type_HTH"/>
</dbReference>
<dbReference type="GeneID" id="95766064"/>
<accession>A0A9W6CNG5</accession>
<dbReference type="AlphaFoldDB" id="A0A9W6CNG5"/>
<proteinExistence type="predicted"/>
<dbReference type="Gene3D" id="1.10.260.40">
    <property type="entry name" value="lambda repressor-like DNA-binding domains"/>
    <property type="match status" value="1"/>
</dbReference>
<organism evidence="3 5">
    <name type="scientific">Xanthobacter flavus</name>
    <dbReference type="NCBI Taxonomy" id="281"/>
    <lineage>
        <taxon>Bacteria</taxon>
        <taxon>Pseudomonadati</taxon>
        <taxon>Pseudomonadota</taxon>
        <taxon>Alphaproteobacteria</taxon>
        <taxon>Hyphomicrobiales</taxon>
        <taxon>Xanthobacteraceae</taxon>
        <taxon>Xanthobacter</taxon>
    </lineage>
</organism>
<dbReference type="Proteomes" id="UP001245370">
    <property type="component" value="Unassembled WGS sequence"/>
</dbReference>
<dbReference type="SMART" id="SM00530">
    <property type="entry name" value="HTH_XRE"/>
    <property type="match status" value="1"/>
</dbReference>
<dbReference type="PANTHER" id="PTHR46797:SF1">
    <property type="entry name" value="METHYLPHOSPHONATE SYNTHASE"/>
    <property type="match status" value="1"/>
</dbReference>
<evidence type="ECO:0000313" key="4">
    <source>
        <dbReference type="EMBL" id="MDR6331948.1"/>
    </source>
</evidence>
<dbReference type="Proteomes" id="UP001144397">
    <property type="component" value="Unassembled WGS sequence"/>
</dbReference>
<evidence type="ECO:0000313" key="5">
    <source>
        <dbReference type="Proteomes" id="UP001144397"/>
    </source>
</evidence>
<reference evidence="4 6" key="2">
    <citation type="submission" date="2023-07" db="EMBL/GenBank/DDBJ databases">
        <title>Genomic Encyclopedia of Type Strains, Phase IV (KMG-IV): sequencing the most valuable type-strain genomes for metagenomic binning, comparative biology and taxonomic classification.</title>
        <authorList>
            <person name="Goeker M."/>
        </authorList>
    </citation>
    <scope>NUCLEOTIDE SEQUENCE [LARGE SCALE GENOMIC DNA]</scope>
    <source>
        <strain evidence="4 6">DSM 338</strain>
    </source>
</reference>
<gene>
    <name evidence="4" type="ORF">GGQ86_000395</name>
    <name evidence="3" type="ORF">XFLAVUS301_52920</name>
</gene>